<comment type="caution">
    <text evidence="1">The sequence shown here is derived from an EMBL/GenBank/DDBJ whole genome shotgun (WGS) entry which is preliminary data.</text>
</comment>
<sequence>SAILWKPPAHSPEENMVRQKCSGIRRSYLAIDMSQVTEENFQCVSECVELIDQIVKSSTPGLVLDANNEIFDEYRGQLNMGGNPGMGDSFMKWLHDNRWSFPEEDRVVITKIGDSYEQFPDHQGLMNFDLSDRKFIAVSNAHPRKPCIYEATDSKWWGWKNALMEVGIEVKFIDPTYIEKIYNRKMNGGN</sequence>
<protein>
    <submittedName>
        <fullName evidence="1">Uncharacterized protein</fullName>
    </submittedName>
</protein>
<organism evidence="1 2">
    <name type="scientific">Serratia nevei</name>
    <dbReference type="NCBI Taxonomy" id="2703794"/>
    <lineage>
        <taxon>Bacteria</taxon>
        <taxon>Pseudomonadati</taxon>
        <taxon>Pseudomonadota</taxon>
        <taxon>Gammaproteobacteria</taxon>
        <taxon>Enterobacterales</taxon>
        <taxon>Yersiniaceae</taxon>
        <taxon>Serratia</taxon>
    </lineage>
</organism>
<evidence type="ECO:0000313" key="2">
    <source>
        <dbReference type="Proteomes" id="UP001174748"/>
    </source>
</evidence>
<evidence type="ECO:0000313" key="1">
    <source>
        <dbReference type="EMBL" id="MDK5174285.1"/>
    </source>
</evidence>
<reference evidence="1" key="1">
    <citation type="submission" date="2023-01" db="EMBL/GenBank/DDBJ databases">
        <title>Genomic dissection of endemic carbapenem resistance: metallo-beta-lactamase gene dissemination through clonal, plasmid and integron transfer pathways.</title>
        <authorList>
            <person name="Macesic N."/>
        </authorList>
    </citation>
    <scope>NUCLEOTIDE SEQUENCE</scope>
    <source>
        <strain evidence="1">CPO382</strain>
    </source>
</reference>
<feature type="non-terminal residue" evidence="1">
    <location>
        <position position="1"/>
    </location>
</feature>
<name>A0ABT7GKG7_9GAMM</name>
<keyword evidence="2" id="KW-1185">Reference proteome</keyword>
<dbReference type="EMBL" id="JARTOI010000156">
    <property type="protein sequence ID" value="MDK5174285.1"/>
    <property type="molecule type" value="Genomic_DNA"/>
</dbReference>
<proteinExistence type="predicted"/>
<dbReference type="RefSeq" id="WP_285098405.1">
    <property type="nucleotide sequence ID" value="NZ_JARTOI010000156.1"/>
</dbReference>
<gene>
    <name evidence="1" type="ORF">P9921_28205</name>
</gene>
<dbReference type="Proteomes" id="UP001174748">
    <property type="component" value="Unassembled WGS sequence"/>
</dbReference>
<accession>A0ABT7GKG7</accession>